<evidence type="ECO:0000256" key="5">
    <source>
        <dbReference type="ARBA" id="ARBA00023136"/>
    </source>
</evidence>
<dbReference type="Pfam" id="PF13520">
    <property type="entry name" value="AA_permease_2"/>
    <property type="match status" value="1"/>
</dbReference>
<evidence type="ECO:0000256" key="1">
    <source>
        <dbReference type="ARBA" id="ARBA00004141"/>
    </source>
</evidence>
<dbReference type="GO" id="GO:0016020">
    <property type="term" value="C:membrane"/>
    <property type="evidence" value="ECO:0007669"/>
    <property type="project" value="UniProtKB-SubCell"/>
</dbReference>
<feature type="transmembrane region" description="Helical" evidence="6">
    <location>
        <begin position="157"/>
        <end position="178"/>
    </location>
</feature>
<proteinExistence type="predicted"/>
<evidence type="ECO:0000256" key="6">
    <source>
        <dbReference type="SAM" id="Phobius"/>
    </source>
</evidence>
<dbReference type="PANTHER" id="PTHR45649:SF14">
    <property type="entry name" value="GABA PERMEASE"/>
    <property type="match status" value="1"/>
</dbReference>
<dbReference type="InterPro" id="IPR002293">
    <property type="entry name" value="AA/rel_permease1"/>
</dbReference>
<keyword evidence="3 6" id="KW-0812">Transmembrane</keyword>
<keyword evidence="4 6" id="KW-1133">Transmembrane helix</keyword>
<feature type="transmembrane region" description="Helical" evidence="6">
    <location>
        <begin position="111"/>
        <end position="136"/>
    </location>
</feature>
<keyword evidence="2" id="KW-0813">Transport</keyword>
<organism evidence="7 8">
    <name type="scientific">Friedmanniomyces endolithicus</name>
    <dbReference type="NCBI Taxonomy" id="329885"/>
    <lineage>
        <taxon>Eukaryota</taxon>
        <taxon>Fungi</taxon>
        <taxon>Dikarya</taxon>
        <taxon>Ascomycota</taxon>
        <taxon>Pezizomycotina</taxon>
        <taxon>Dothideomycetes</taxon>
        <taxon>Dothideomycetidae</taxon>
        <taxon>Mycosphaerellales</taxon>
        <taxon>Teratosphaeriaceae</taxon>
        <taxon>Friedmanniomyces</taxon>
    </lineage>
</organism>
<dbReference type="PIRSF" id="PIRSF006060">
    <property type="entry name" value="AA_transporter"/>
    <property type="match status" value="1"/>
</dbReference>
<reference evidence="7" key="1">
    <citation type="submission" date="2021-12" db="EMBL/GenBank/DDBJ databases">
        <title>Black yeast isolated from Biological Soil Crust.</title>
        <authorList>
            <person name="Kurbessoian T."/>
        </authorList>
    </citation>
    <scope>NUCLEOTIDE SEQUENCE</scope>
    <source>
        <strain evidence="7">CCFEE 5208</strain>
    </source>
</reference>
<feature type="transmembrane region" description="Helical" evidence="6">
    <location>
        <begin position="362"/>
        <end position="382"/>
    </location>
</feature>
<dbReference type="GO" id="GO:0022857">
    <property type="term" value="F:transmembrane transporter activity"/>
    <property type="evidence" value="ECO:0007669"/>
    <property type="project" value="InterPro"/>
</dbReference>
<feature type="transmembrane region" description="Helical" evidence="6">
    <location>
        <begin position="49"/>
        <end position="71"/>
    </location>
</feature>
<protein>
    <recommendedName>
        <fullName evidence="9">Amino acid permease/ SLC12A domain-containing protein</fullName>
    </recommendedName>
</protein>
<dbReference type="Gene3D" id="1.20.1740.10">
    <property type="entry name" value="Amino acid/polyamine transporter I"/>
    <property type="match status" value="1"/>
</dbReference>
<evidence type="ECO:0000313" key="7">
    <source>
        <dbReference type="EMBL" id="KAK0301681.1"/>
    </source>
</evidence>
<dbReference type="EMBL" id="JASUXU010000302">
    <property type="protein sequence ID" value="KAK0301681.1"/>
    <property type="molecule type" value="Genomic_DNA"/>
</dbReference>
<dbReference type="Proteomes" id="UP001168146">
    <property type="component" value="Unassembled WGS sequence"/>
</dbReference>
<gene>
    <name evidence="7" type="ORF">LTR82_018170</name>
</gene>
<feature type="transmembrane region" description="Helical" evidence="6">
    <location>
        <begin position="184"/>
        <end position="205"/>
    </location>
</feature>
<feature type="transmembrane region" description="Helical" evidence="6">
    <location>
        <begin position="308"/>
        <end position="330"/>
    </location>
</feature>
<evidence type="ECO:0000256" key="4">
    <source>
        <dbReference type="ARBA" id="ARBA00022989"/>
    </source>
</evidence>
<evidence type="ECO:0000313" key="8">
    <source>
        <dbReference type="Proteomes" id="UP001168146"/>
    </source>
</evidence>
<evidence type="ECO:0000256" key="2">
    <source>
        <dbReference type="ARBA" id="ARBA00022448"/>
    </source>
</evidence>
<keyword evidence="5 6" id="KW-0472">Membrane</keyword>
<feature type="transmembrane region" description="Helical" evidence="6">
    <location>
        <begin position="434"/>
        <end position="453"/>
    </location>
</feature>
<feature type="transmembrane region" description="Helical" evidence="6">
    <location>
        <begin position="269"/>
        <end position="288"/>
    </location>
</feature>
<comment type="subcellular location">
    <subcellularLocation>
        <location evidence="1">Membrane</location>
        <topology evidence="1">Multi-pass membrane protein</topology>
    </subcellularLocation>
</comment>
<name>A0AAN6IYV2_9PEZI</name>
<feature type="transmembrane region" description="Helical" evidence="6">
    <location>
        <begin position="388"/>
        <end position="414"/>
    </location>
</feature>
<comment type="caution">
    <text evidence="7">The sequence shown here is derived from an EMBL/GenBank/DDBJ whole genome shotgun (WGS) entry which is preliminary data.</text>
</comment>
<dbReference type="PANTHER" id="PTHR45649">
    <property type="entry name" value="AMINO-ACID PERMEASE BAT1"/>
    <property type="match status" value="1"/>
</dbReference>
<evidence type="ECO:0008006" key="9">
    <source>
        <dbReference type="Google" id="ProtNLM"/>
    </source>
</evidence>
<feature type="transmembrane region" description="Helical" evidence="6">
    <location>
        <begin position="465"/>
        <end position="484"/>
    </location>
</feature>
<evidence type="ECO:0000256" key="3">
    <source>
        <dbReference type="ARBA" id="ARBA00022692"/>
    </source>
</evidence>
<accession>A0AAN6IYV2</accession>
<sequence>MELSQYGKDGFYNDSNEASDARKRYDGMMDRIDMERMGKKQQLKRNFRSLSIVSFMFLMMGSWLFAIWLPWHPQLVNSYLLKQSKTEEADALQGGQYHWSSEFAHPKAQKFISYLAGWLLTTSWLVGIASGLFLAGQLAQACIAIANPGFAPAAWQVWLFVLMFAIAAGLANTVLAQYLALLEIMAAGLYAIAFAANLIVLWVMAPKNTSSEVFGSFVNGAGWNNNGFGILTAQLSVLFLLIGSDGAAHMSEEIQDASLSVPRGIWGSYLLGAVTGFVMLVTFCFTFTENAANTTIGFPFIQVYLDATGSVGGAQALTAVLILLIFFGAANFMASASRQTFAFARDGGLPFSRQISKVNDRFGVPLVAVGVACTVPVLLSLIDLGSTVAFEAIVSLQFIALFFTYLVSIGTLIYRRLYGPPLPERRWSLGRLGLTINIIALLYGLFALAFVVIPSVPSPTLEEMNWAPVIFVGILAFALIYYFAGGHRTYDGPVKLVKDESNWNQRE</sequence>
<dbReference type="AlphaFoldDB" id="A0AAN6IYV2"/>